<proteinExistence type="evidence at transcript level"/>
<accession>A0A060QMQ0</accession>
<keyword evidence="1" id="KW-0732">Signal</keyword>
<protein>
    <submittedName>
        <fullName evidence="2">AP2</fullName>
    </submittedName>
</protein>
<feature type="chain" id="PRO_5001590582" evidence="1">
    <location>
        <begin position="23"/>
        <end position="74"/>
    </location>
</feature>
<sequence length="74" mass="8551">MEIKYLLTVFLVLLIVSDHCQAFLFSLIPSAIAGLVSAIRNGRKRDLDGQIDRFRNFRKRDAELEELLSKLPIY</sequence>
<organism evidence="2">
    <name type="scientific">Androctonus aeneas</name>
    <dbReference type="NCBI Taxonomy" id="112025"/>
    <lineage>
        <taxon>Eukaryota</taxon>
        <taxon>Metazoa</taxon>
        <taxon>Ecdysozoa</taxon>
        <taxon>Arthropoda</taxon>
        <taxon>Chelicerata</taxon>
        <taxon>Arachnida</taxon>
        <taxon>Scorpiones</taxon>
        <taxon>Buthida</taxon>
        <taxon>Buthoidea</taxon>
        <taxon>Buthidae</taxon>
        <taxon>Androctonus</taxon>
    </lineage>
</organism>
<reference evidence="2" key="1">
    <citation type="submission" date="2013-10" db="EMBL/GenBank/DDBJ databases">
        <title>AaeAP1 and AaeAP2: novel antimicrobial peptides from the venom of the scorpion, Androctonus aeneas: structural characterization, molecular cloning of biosynthetic precursor-encoding cDNAs and engineering of enhanced antimicrobial and anticancer analogues.</title>
        <authorList>
            <person name="Du Q."/>
            <person name="Wang L."/>
            <person name="Zhou M."/>
            <person name="Chen T."/>
            <person name="Shaw C."/>
        </authorList>
    </citation>
    <scope>NUCLEOTIDE SEQUENCE</scope>
    <source>
        <tissue evidence="2">Venom gland</tissue>
    </source>
</reference>
<feature type="signal peptide" evidence="1">
    <location>
        <begin position="1"/>
        <end position="22"/>
    </location>
</feature>
<dbReference type="AlphaFoldDB" id="A0A060QMQ0"/>
<name>A0A060QMQ0_9SCOR</name>
<gene>
    <name evidence="2" type="primary">AP2</name>
</gene>
<evidence type="ECO:0000256" key="1">
    <source>
        <dbReference type="SAM" id="SignalP"/>
    </source>
</evidence>
<dbReference type="EMBL" id="HG792998">
    <property type="protein sequence ID" value="CDK13233.1"/>
    <property type="molecule type" value="mRNA"/>
</dbReference>
<evidence type="ECO:0000313" key="2">
    <source>
        <dbReference type="EMBL" id="CDK13233.1"/>
    </source>
</evidence>